<dbReference type="EC" id="3.6.4.13" evidence="7"/>
<reference evidence="8" key="1">
    <citation type="journal article" date="2024" name="Int. J. Syst. Evol. Microbiol.">
        <title>Methylomarinovum tepidoasis sp. nov., a moderately thermophilic methanotroph of the family Methylothermaceae isolated from a deep-sea hydrothermal field.</title>
        <authorList>
            <person name="Hirayama H."/>
            <person name="Takaki Y."/>
            <person name="Abe M."/>
            <person name="Miyazaki M."/>
            <person name="Uematsu K."/>
            <person name="Matsui Y."/>
            <person name="Takai K."/>
        </authorList>
    </citation>
    <scope>NUCLEOTIDE SEQUENCE [LARGE SCALE GENOMIC DNA]</scope>
    <source>
        <strain evidence="8">IN45</strain>
    </source>
</reference>
<feature type="domain" description="Helicase ATP-binding" evidence="5">
    <location>
        <begin position="75"/>
        <end position="238"/>
    </location>
</feature>
<evidence type="ECO:0000259" key="5">
    <source>
        <dbReference type="PROSITE" id="PS51192"/>
    </source>
</evidence>
<proteinExistence type="predicted"/>
<dbReference type="InterPro" id="IPR001650">
    <property type="entry name" value="Helicase_C-like"/>
</dbReference>
<organism evidence="7 8">
    <name type="scientific">Methylomarinovum tepidoasis</name>
    <dbReference type="NCBI Taxonomy" id="2840183"/>
    <lineage>
        <taxon>Bacteria</taxon>
        <taxon>Pseudomonadati</taxon>
        <taxon>Pseudomonadota</taxon>
        <taxon>Gammaproteobacteria</taxon>
        <taxon>Methylococcales</taxon>
        <taxon>Methylothermaceae</taxon>
        <taxon>Methylomarinovum</taxon>
    </lineage>
</organism>
<dbReference type="CDD" id="cd18791">
    <property type="entry name" value="SF2_C_RHA"/>
    <property type="match status" value="1"/>
</dbReference>
<dbReference type="PANTHER" id="PTHR18934:SF99">
    <property type="entry name" value="ATP-DEPENDENT RNA HELICASE DHX37-RELATED"/>
    <property type="match status" value="1"/>
</dbReference>
<evidence type="ECO:0000313" key="8">
    <source>
        <dbReference type="Proteomes" id="UP001321450"/>
    </source>
</evidence>
<dbReference type="InterPro" id="IPR011545">
    <property type="entry name" value="DEAD/DEAH_box_helicase_dom"/>
</dbReference>
<dbReference type="CDD" id="cd17989">
    <property type="entry name" value="DEXHc_HrpA"/>
    <property type="match status" value="1"/>
</dbReference>
<evidence type="ECO:0000259" key="6">
    <source>
        <dbReference type="PROSITE" id="PS51194"/>
    </source>
</evidence>
<gene>
    <name evidence="7" type="ORF">MIN45_P1767</name>
</gene>
<dbReference type="SMART" id="SM00847">
    <property type="entry name" value="HA2"/>
    <property type="match status" value="1"/>
</dbReference>
<dbReference type="Gene3D" id="1.20.120.1080">
    <property type="match status" value="1"/>
</dbReference>
<dbReference type="Pfam" id="PF00271">
    <property type="entry name" value="Helicase_C"/>
    <property type="match status" value="1"/>
</dbReference>
<dbReference type="Pfam" id="PF21010">
    <property type="entry name" value="HA2_C"/>
    <property type="match status" value="1"/>
</dbReference>
<dbReference type="InterPro" id="IPR014001">
    <property type="entry name" value="Helicase_ATP-bd"/>
</dbReference>
<dbReference type="PROSITE" id="PS51194">
    <property type="entry name" value="HELICASE_CTER"/>
    <property type="match status" value="1"/>
</dbReference>
<dbReference type="InterPro" id="IPR010222">
    <property type="entry name" value="RNA_helicase_HrpA"/>
</dbReference>
<dbReference type="GO" id="GO:0003723">
    <property type="term" value="F:RNA binding"/>
    <property type="evidence" value="ECO:0007669"/>
    <property type="project" value="TreeGrafter"/>
</dbReference>
<dbReference type="FunFam" id="3.40.50.300:FF:000575">
    <property type="entry name" value="ATP-dependent helicase hrpA"/>
    <property type="match status" value="1"/>
</dbReference>
<dbReference type="NCBIfam" id="NF008348">
    <property type="entry name" value="PRK11131.1"/>
    <property type="match status" value="1"/>
</dbReference>
<dbReference type="GO" id="GO:0005524">
    <property type="term" value="F:ATP binding"/>
    <property type="evidence" value="ECO:0007669"/>
    <property type="project" value="UniProtKB-KW"/>
</dbReference>
<keyword evidence="8" id="KW-1185">Reference proteome</keyword>
<evidence type="ECO:0000256" key="1">
    <source>
        <dbReference type="ARBA" id="ARBA00022741"/>
    </source>
</evidence>
<keyword evidence="3 7" id="KW-0347">Helicase</keyword>
<dbReference type="GO" id="GO:0003724">
    <property type="term" value="F:RNA helicase activity"/>
    <property type="evidence" value="ECO:0007669"/>
    <property type="project" value="UniProtKB-EC"/>
</dbReference>
<keyword evidence="4" id="KW-0067">ATP-binding</keyword>
<dbReference type="InterPro" id="IPR003593">
    <property type="entry name" value="AAA+_ATPase"/>
</dbReference>
<dbReference type="InterPro" id="IPR024590">
    <property type="entry name" value="HrpA_C"/>
</dbReference>
<dbReference type="NCBIfam" id="TIGR01967">
    <property type="entry name" value="DEAH_box_HrpA"/>
    <property type="match status" value="1"/>
</dbReference>
<dbReference type="Gene3D" id="3.40.50.300">
    <property type="entry name" value="P-loop containing nucleotide triphosphate hydrolases"/>
    <property type="match status" value="2"/>
</dbReference>
<keyword evidence="2 7" id="KW-0378">Hydrolase</keyword>
<evidence type="ECO:0000256" key="4">
    <source>
        <dbReference type="ARBA" id="ARBA00022840"/>
    </source>
</evidence>
<dbReference type="SMART" id="SM00487">
    <property type="entry name" value="DEXDc"/>
    <property type="match status" value="1"/>
</dbReference>
<dbReference type="Proteomes" id="UP001321450">
    <property type="component" value="Chromosome"/>
</dbReference>
<dbReference type="Pfam" id="PF04408">
    <property type="entry name" value="WHD_HA2"/>
    <property type="match status" value="1"/>
</dbReference>
<dbReference type="SMART" id="SM00382">
    <property type="entry name" value="AAA"/>
    <property type="match status" value="1"/>
</dbReference>
<dbReference type="Pfam" id="PF11898">
    <property type="entry name" value="DUF3418"/>
    <property type="match status" value="1"/>
</dbReference>
<dbReference type="PROSITE" id="PS51192">
    <property type="entry name" value="HELICASE_ATP_BIND_1"/>
    <property type="match status" value="1"/>
</dbReference>
<dbReference type="PANTHER" id="PTHR18934">
    <property type="entry name" value="ATP-DEPENDENT RNA HELICASE"/>
    <property type="match status" value="1"/>
</dbReference>
<dbReference type="GO" id="GO:0016787">
    <property type="term" value="F:hydrolase activity"/>
    <property type="evidence" value="ECO:0007669"/>
    <property type="project" value="UniProtKB-KW"/>
</dbReference>
<dbReference type="SUPFAM" id="SSF52540">
    <property type="entry name" value="P-loop containing nucleoside triphosphate hydrolases"/>
    <property type="match status" value="1"/>
</dbReference>
<dbReference type="Pfam" id="PF07717">
    <property type="entry name" value="OB_NTP_bind"/>
    <property type="match status" value="1"/>
</dbReference>
<dbReference type="KEGG" id="meiy:MIN45_P1767"/>
<keyword evidence="1" id="KW-0547">Nucleotide-binding</keyword>
<name>A0AAU9CXH6_9GAMM</name>
<accession>A0AAU9CXH6</accession>
<evidence type="ECO:0000313" key="7">
    <source>
        <dbReference type="EMBL" id="BCX89395.1"/>
    </source>
</evidence>
<evidence type="ECO:0000256" key="3">
    <source>
        <dbReference type="ARBA" id="ARBA00022806"/>
    </source>
</evidence>
<dbReference type="FunFam" id="1.20.120.1080:FF:000005">
    <property type="entry name" value="ATP-dependent helicase HrpA"/>
    <property type="match status" value="1"/>
</dbReference>
<evidence type="ECO:0000256" key="2">
    <source>
        <dbReference type="ARBA" id="ARBA00022801"/>
    </source>
</evidence>
<protein>
    <submittedName>
        <fullName evidence="7">ATP-dependent helicase HrpA</fullName>
        <ecNumber evidence="7">3.6.4.13</ecNumber>
    </submittedName>
</protein>
<dbReference type="InterPro" id="IPR027417">
    <property type="entry name" value="P-loop_NTPase"/>
</dbReference>
<dbReference type="SMART" id="SM00490">
    <property type="entry name" value="HELICc"/>
    <property type="match status" value="1"/>
</dbReference>
<dbReference type="Pfam" id="PF00270">
    <property type="entry name" value="DEAD"/>
    <property type="match status" value="1"/>
</dbReference>
<sequence length="1288" mass="147341">MDFDELQLQLERCQSRDRHRLVRQLRRLKDLDPARLERLRRALEDSVAVTEARRARIPALKYPELPVAARKEDIAAALRENQVVVVCGETGSGKTTQLPKICLEIGRGACGMIGHTQPRRIAARSVAARIAAELKTPLGELVGYKVRFSDHTRPETLVKLMTDGILLAETQSDRYLTQYDTLIIDEAHERSLNIDFLLGYLKWLLPQRPDLKLIVTSATIDPQRFSEHFGGAPIIEVSGRSYPVEVRYRPLAGEGESSDQDLIQAVLAGVDELAAERLADILVFLTGERDIRDAAEALRKHHPEKYEILPLYARLSAREQQKVFQSGGRPRIVLATNVAETSLTVPGIRAVIDSGLARISRYSPRSKLQRLPIEPISQASARQRAGRCGRIAPGVCLRLYSEEDFLSRPAFTDPEIRRTNLAAVILQMKALRLGDIETFPFIDPPDPKQIRAGIKLLQELQALDGKGALTAIGRQLIKFPIDPRLARMLVAAREENCLTELTVIAAALSIQDPRERPADQAQAADEKHALWRDEKSDFLSFLKLWNLYQAQRRHLSNTQLRKWCKAHFLSYLRMREWLDLHGQLLEIVKGELGWRPNQQPAEYDAIHRAILTGLLSQIGFRRDKYEYEGVRGLKFFIFPGSGLFQTRPRWLVSAEQVETSKVYARINAQVEPAWIEQCAGHLLKRHHYDPHWERKARRVAAFERVTLFGLTLVERRKVAYEKIDPEKAREIFIAQALVQQDYDCKLDFFRHNRALLRELELLQHKARQGDLLLDERWLYDFYDRQIPARLANADDFERWYRREARRRPDLLKLDRDEVIRQLDGADQGDFPDHWEDGDLRLALRYRFEPGHEADGVSVLVPVAVLPQLDARPFAWLVPGLLEEKVVFILKGLPRSLRRRLVPIPDTAWRVCQELRGGGGDFWAELSRALLRVTGVEVGADVLKAVELPEHLQMNFQILGERGRLLAQGRDLERLKTKLALSARETFARSDAGDLTRIGLKRWDFGPLPRSYKMKQKGQLVIGFPALVDEGDSCAVRLFPTSGEAGRAHRRGLIRMLQFQLGSDFRRLKKQLPFSTADEIAYARLPAHPWRDAGPRRPLLDEVADRVIEEVFLGDDSDIRDADALAACLTAHRSRLFETAQRLGTLVRDILQGLQACRRRRSELKHLDKSPSGADIDQQLILLGYQGFVARIPLAQLQHLLRYLKALQYRLDKAEYELAKDEARVAKIRFFWNAYWRQVEAGAIEDPDADPFRWSLEEFRVSLFAQQIKTAYPVSEKRLAKAWAEYQAA</sequence>
<dbReference type="InterPro" id="IPR048333">
    <property type="entry name" value="HA2_WH"/>
</dbReference>
<dbReference type="InterPro" id="IPR007502">
    <property type="entry name" value="Helicase-assoc_dom"/>
</dbReference>
<feature type="domain" description="Helicase C-terminal" evidence="6">
    <location>
        <begin position="261"/>
        <end position="432"/>
    </location>
</feature>
<dbReference type="EMBL" id="AP024718">
    <property type="protein sequence ID" value="BCX89395.1"/>
    <property type="molecule type" value="Genomic_DNA"/>
</dbReference>
<dbReference type="InterPro" id="IPR011709">
    <property type="entry name" value="DEAD-box_helicase_OB_fold"/>
</dbReference>
<dbReference type="RefSeq" id="WP_286291714.1">
    <property type="nucleotide sequence ID" value="NZ_AP024718.1"/>
</dbReference>